<reference evidence="1" key="1">
    <citation type="journal article" date="2014" name="Front. Microbiol.">
        <title>High frequency of phylogenetically diverse reductive dehalogenase-homologous genes in deep subseafloor sedimentary metagenomes.</title>
        <authorList>
            <person name="Kawai M."/>
            <person name="Futagami T."/>
            <person name="Toyoda A."/>
            <person name="Takaki Y."/>
            <person name="Nishi S."/>
            <person name="Hori S."/>
            <person name="Arai W."/>
            <person name="Tsubouchi T."/>
            <person name="Morono Y."/>
            <person name="Uchiyama I."/>
            <person name="Ito T."/>
            <person name="Fujiyama A."/>
            <person name="Inagaki F."/>
            <person name="Takami H."/>
        </authorList>
    </citation>
    <scope>NUCLEOTIDE SEQUENCE</scope>
    <source>
        <strain evidence="1">Expedition CK06-06</strain>
    </source>
</reference>
<proteinExistence type="predicted"/>
<protein>
    <submittedName>
        <fullName evidence="1">Uncharacterized protein</fullName>
    </submittedName>
</protein>
<dbReference type="AlphaFoldDB" id="X1V3L7"/>
<sequence length="125" mass="14197">LGKLEEIKSDAINSVATSDLISHDNLTSQGNPVIEYEFRNKIYRSNYKPPPQSLDRLVRAGRILALGNTLRYLRILSDYPYYEINQYWGDLAISGFADPKVYVVQTATRVIERCILMTTDPGDLV</sequence>
<comment type="caution">
    <text evidence="1">The sequence shown here is derived from an EMBL/GenBank/DDBJ whole genome shotgun (WGS) entry which is preliminary data.</text>
</comment>
<organism evidence="1">
    <name type="scientific">marine sediment metagenome</name>
    <dbReference type="NCBI Taxonomy" id="412755"/>
    <lineage>
        <taxon>unclassified sequences</taxon>
        <taxon>metagenomes</taxon>
        <taxon>ecological metagenomes</taxon>
    </lineage>
</organism>
<evidence type="ECO:0000313" key="1">
    <source>
        <dbReference type="EMBL" id="GAI99219.1"/>
    </source>
</evidence>
<name>X1V3L7_9ZZZZ</name>
<feature type="non-terminal residue" evidence="1">
    <location>
        <position position="1"/>
    </location>
</feature>
<dbReference type="EMBL" id="BARW01025073">
    <property type="protein sequence ID" value="GAI99219.1"/>
    <property type="molecule type" value="Genomic_DNA"/>
</dbReference>
<gene>
    <name evidence="1" type="ORF">S12H4_41192</name>
</gene>
<accession>X1V3L7</accession>